<organism evidence="1 2">
    <name type="scientific">Inconstantimicrobium mannanitabidum</name>
    <dbReference type="NCBI Taxonomy" id="1604901"/>
    <lineage>
        <taxon>Bacteria</taxon>
        <taxon>Bacillati</taxon>
        <taxon>Bacillota</taxon>
        <taxon>Clostridia</taxon>
        <taxon>Eubacteriales</taxon>
        <taxon>Clostridiaceae</taxon>
        <taxon>Inconstantimicrobium</taxon>
    </lineage>
</organism>
<evidence type="ECO:0000313" key="2">
    <source>
        <dbReference type="Proteomes" id="UP001058074"/>
    </source>
</evidence>
<sequence length="262" mass="31117">MPRKIRKLNDSGIYHIVIQGYNRTTIFKDKSDKEFFINILFLNVLQNNMKVFAYCIMDNHAHLLIWDFNNILSILMKEITKKYAYYLNKKYERTGKVFHDRFRSEPIEDTADLLSILDFIHNDPIRTNLVNQPSYYKWSSYNSYLCNDNIDNCFVSTNELINRVSLNNYNYKYTLCVTEDTCNYKFMDCTNISSNKTILSENEAKIFIKEFLENKNEPLESIKTNWQLRYALVHELKEKSNLSIRTIAELLSLTRGIVQNIK</sequence>
<proteinExistence type="predicted"/>
<reference evidence="1" key="1">
    <citation type="journal article" date="2025" name="Int. J. Syst. Evol. Microbiol.">
        <title>Inconstantimicrobium mannanitabidum sp. nov., a novel member of the family Clostridiaceae isolated from anoxic soil under the treatment of reductive soil disinfestation.</title>
        <authorList>
            <person name="Ueki A."/>
            <person name="Tonouchi A."/>
            <person name="Honma S."/>
            <person name="Kaku N."/>
            <person name="Ueki K."/>
        </authorList>
    </citation>
    <scope>NUCLEOTIDE SEQUENCE</scope>
    <source>
        <strain evidence="1">TW13</strain>
    </source>
</reference>
<comment type="caution">
    <text evidence="1">The sequence shown here is derived from an EMBL/GenBank/DDBJ whole genome shotgun (WGS) entry which is preliminary data.</text>
</comment>
<protein>
    <submittedName>
        <fullName evidence="1">Uncharacterized protein</fullName>
    </submittedName>
</protein>
<accession>A0ACB5RHJ3</accession>
<name>A0ACB5RHJ3_9CLOT</name>
<dbReference type="Proteomes" id="UP001058074">
    <property type="component" value="Unassembled WGS sequence"/>
</dbReference>
<evidence type="ECO:0000313" key="1">
    <source>
        <dbReference type="EMBL" id="GKX68514.1"/>
    </source>
</evidence>
<keyword evidence="2" id="KW-1185">Reference proteome</keyword>
<gene>
    <name evidence="1" type="ORF">rsdtw13_37720</name>
</gene>
<dbReference type="EMBL" id="BROD01000001">
    <property type="protein sequence ID" value="GKX68514.1"/>
    <property type="molecule type" value="Genomic_DNA"/>
</dbReference>